<dbReference type="Gene3D" id="1.10.510.10">
    <property type="entry name" value="Transferase(Phosphotransferase) domain 1"/>
    <property type="match status" value="1"/>
</dbReference>
<dbReference type="FunFam" id="3.30.200.20:FF:000005">
    <property type="entry name" value="cAMP-dependent protein kinase catalytic subunit"/>
    <property type="match status" value="1"/>
</dbReference>
<dbReference type="GO" id="GO:0005952">
    <property type="term" value="C:cAMP-dependent protein kinase complex"/>
    <property type="evidence" value="ECO:0007669"/>
    <property type="project" value="TreeGrafter"/>
</dbReference>
<keyword evidence="3" id="KW-0723">Serine/threonine-protein kinase</keyword>
<evidence type="ECO:0000259" key="12">
    <source>
        <dbReference type="PROSITE" id="PS51285"/>
    </source>
</evidence>
<evidence type="ECO:0000313" key="13">
    <source>
        <dbReference type="EMBL" id="VUG17255.1"/>
    </source>
</evidence>
<keyword evidence="4" id="KW-0808">Transferase</keyword>
<dbReference type="InterPro" id="IPR011009">
    <property type="entry name" value="Kinase-like_dom_sf"/>
</dbReference>
<dbReference type="SMART" id="SM00220">
    <property type="entry name" value="S_TKc"/>
    <property type="match status" value="1"/>
</dbReference>
<evidence type="ECO:0000256" key="4">
    <source>
        <dbReference type="ARBA" id="ARBA00022679"/>
    </source>
</evidence>
<dbReference type="FunFam" id="1.10.510.10:FF:000005">
    <property type="entry name" value="cAMP-dependent protein kinase catalytic subunit alpha"/>
    <property type="match status" value="1"/>
</dbReference>
<dbReference type="SUPFAM" id="SSF56112">
    <property type="entry name" value="Protein kinase-like (PK-like)"/>
    <property type="match status" value="1"/>
</dbReference>
<dbReference type="GO" id="GO:0004691">
    <property type="term" value="F:cAMP-dependent protein kinase activity"/>
    <property type="evidence" value="ECO:0007669"/>
    <property type="project" value="UniProtKB-EC"/>
</dbReference>
<dbReference type="GO" id="GO:0010607">
    <property type="term" value="P:negative regulation of cytoplasmic mRNA processing body assembly"/>
    <property type="evidence" value="ECO:0007669"/>
    <property type="project" value="UniProtKB-ARBA"/>
</dbReference>
<proteinExistence type="inferred from homology"/>
<dbReference type="PROSITE" id="PS51285">
    <property type="entry name" value="AGC_KINASE_CTER"/>
    <property type="match status" value="1"/>
</dbReference>
<dbReference type="GO" id="GO:0007265">
    <property type="term" value="P:Ras protein signal transduction"/>
    <property type="evidence" value="ECO:0007669"/>
    <property type="project" value="UniProtKB-ARBA"/>
</dbReference>
<dbReference type="CDD" id="cd05580">
    <property type="entry name" value="STKc_PKA_like"/>
    <property type="match status" value="1"/>
</dbReference>
<dbReference type="InterPro" id="IPR017441">
    <property type="entry name" value="Protein_kinase_ATP_BS"/>
</dbReference>
<feature type="domain" description="AGC-kinase C-terminal" evidence="12">
    <location>
        <begin position="463"/>
        <end position="519"/>
    </location>
</feature>
<evidence type="ECO:0000313" key="14">
    <source>
        <dbReference type="Proteomes" id="UP000478008"/>
    </source>
</evidence>
<accession>A0A7D9CWG0</accession>
<keyword evidence="14" id="KW-1185">Reference proteome</keyword>
<dbReference type="InterPro" id="IPR000961">
    <property type="entry name" value="AGC-kinase_C"/>
</dbReference>
<comment type="similarity">
    <text evidence="1">Belongs to the protein kinase superfamily. AGC Ser/Thr protein kinase family. cAMP subfamily.</text>
</comment>
<comment type="catalytic activity">
    <reaction evidence="8">
        <text>L-threonyl-[protein] + ATP = O-phospho-L-threonyl-[protein] + ADP + H(+)</text>
        <dbReference type="Rhea" id="RHEA:46608"/>
        <dbReference type="Rhea" id="RHEA-COMP:11060"/>
        <dbReference type="Rhea" id="RHEA-COMP:11605"/>
        <dbReference type="ChEBI" id="CHEBI:15378"/>
        <dbReference type="ChEBI" id="CHEBI:30013"/>
        <dbReference type="ChEBI" id="CHEBI:30616"/>
        <dbReference type="ChEBI" id="CHEBI:61977"/>
        <dbReference type="ChEBI" id="CHEBI:456216"/>
        <dbReference type="EC" id="2.7.11.11"/>
    </reaction>
</comment>
<evidence type="ECO:0000256" key="1">
    <source>
        <dbReference type="ARBA" id="ARBA00007115"/>
    </source>
</evidence>
<keyword evidence="5 10" id="KW-0547">Nucleotide-binding</keyword>
<evidence type="ECO:0000259" key="11">
    <source>
        <dbReference type="PROSITE" id="PS50011"/>
    </source>
</evidence>
<evidence type="ECO:0000256" key="2">
    <source>
        <dbReference type="ARBA" id="ARBA00012444"/>
    </source>
</evidence>
<dbReference type="PROSITE" id="PS00107">
    <property type="entry name" value="PROTEIN_KINASE_ATP"/>
    <property type="match status" value="1"/>
</dbReference>
<dbReference type="GO" id="GO:0005829">
    <property type="term" value="C:cytosol"/>
    <property type="evidence" value="ECO:0007669"/>
    <property type="project" value="TreeGrafter"/>
</dbReference>
<sequence length="519" mass="58771">MATPAVRESSLSGLSVTSSRDLQEDYNHVYMEHAVSMAKARYSISRAQHVESCTTQQECAGSQDGLIQSLQHHLDNDVILAAKKSNILLHDVKMANMTTRDVPEEQCFDATEIKSVVSSKIGTLKNCGSIVKDKFIDVNGVSVVPDCGYKDTTSNGGQLDKVRQFAQVIQSGGRSCPNSNHRSLEQATHMKTKLPTRITKGKYSLSDFEIIRTLGTGSFGRVHLVKSVHNSRFYAMKVFRKSRVVQAKQIEHTNDERRILAITHHPFITRMWGTFQDCKSIFMVMDYIEGGELFTLLRRSRTFPNQVAKFYSAEVLLALEYLHSKNIIYRDLKPENILLTRSGHIKLADFGFAKEVETNTYTLCGTPDYIAPEVIAFQLYNKAVDWWSFGVLIYEMLAGRTPFYDPSPIKTYEKISQCHVHYPSTFSSDAVSLLKGLIRKDVTFRLGNLKNGVDDIKKHPWYKEVVWKSLLQGSIETPYEPDIQSGVGDSSQFNTYPELIYDYGTTGEKDEYGYLFPDF</sequence>
<dbReference type="AlphaFoldDB" id="A0A7D9CWG0"/>
<dbReference type="PANTHER" id="PTHR24353">
    <property type="entry name" value="CYCLIC NUCLEOTIDE-DEPENDENT PROTEIN KINASE"/>
    <property type="match status" value="1"/>
</dbReference>
<evidence type="ECO:0000256" key="6">
    <source>
        <dbReference type="ARBA" id="ARBA00022777"/>
    </source>
</evidence>
<evidence type="ECO:0000256" key="7">
    <source>
        <dbReference type="ARBA" id="ARBA00022840"/>
    </source>
</evidence>
<dbReference type="Pfam" id="PF00069">
    <property type="entry name" value="Pkinase"/>
    <property type="match status" value="1"/>
</dbReference>
<dbReference type="PROSITE" id="PS50011">
    <property type="entry name" value="PROTEIN_KINASE_DOM"/>
    <property type="match status" value="1"/>
</dbReference>
<protein>
    <recommendedName>
        <fullName evidence="2">cAMP-dependent protein kinase</fullName>
        <ecNumber evidence="2">2.7.11.11</ecNumber>
    </recommendedName>
</protein>
<gene>
    <name evidence="13" type="primary">pka1</name>
    <name evidence="13" type="ORF">DEBR0S2_02388G</name>
</gene>
<dbReference type="EMBL" id="CABFWN010000002">
    <property type="protein sequence ID" value="VUG17255.1"/>
    <property type="molecule type" value="Genomic_DNA"/>
</dbReference>
<organism evidence="13 14">
    <name type="scientific">Dekkera bruxellensis</name>
    <name type="common">Brettanomyces custersii</name>
    <dbReference type="NCBI Taxonomy" id="5007"/>
    <lineage>
        <taxon>Eukaryota</taxon>
        <taxon>Fungi</taxon>
        <taxon>Dikarya</taxon>
        <taxon>Ascomycota</taxon>
        <taxon>Saccharomycotina</taxon>
        <taxon>Pichiomycetes</taxon>
        <taxon>Pichiales</taxon>
        <taxon>Pichiaceae</taxon>
        <taxon>Brettanomyces</taxon>
    </lineage>
</organism>
<dbReference type="Gene3D" id="3.30.200.20">
    <property type="entry name" value="Phosphorylase Kinase, domain 1"/>
    <property type="match status" value="1"/>
</dbReference>
<evidence type="ECO:0000256" key="10">
    <source>
        <dbReference type="PROSITE-ProRule" id="PRU10141"/>
    </source>
</evidence>
<comment type="catalytic activity">
    <reaction evidence="9">
        <text>L-seryl-[protein] + ATP = O-phospho-L-seryl-[protein] + ADP + H(+)</text>
        <dbReference type="Rhea" id="RHEA:17989"/>
        <dbReference type="Rhea" id="RHEA-COMP:9863"/>
        <dbReference type="Rhea" id="RHEA-COMP:11604"/>
        <dbReference type="ChEBI" id="CHEBI:15378"/>
        <dbReference type="ChEBI" id="CHEBI:29999"/>
        <dbReference type="ChEBI" id="CHEBI:30616"/>
        <dbReference type="ChEBI" id="CHEBI:83421"/>
        <dbReference type="ChEBI" id="CHEBI:456216"/>
        <dbReference type="EC" id="2.7.11.11"/>
    </reaction>
</comment>
<dbReference type="GO" id="GO:0005634">
    <property type="term" value="C:nucleus"/>
    <property type="evidence" value="ECO:0007669"/>
    <property type="project" value="UniProtKB-ARBA"/>
</dbReference>
<dbReference type="EC" id="2.7.11.11" evidence="2"/>
<dbReference type="GO" id="GO:0030447">
    <property type="term" value="P:filamentous growth"/>
    <property type="evidence" value="ECO:0007669"/>
    <property type="project" value="UniProtKB-ARBA"/>
</dbReference>
<reference evidence="13 14" key="1">
    <citation type="submission" date="2019-07" db="EMBL/GenBank/DDBJ databases">
        <authorList>
            <person name="Friedrich A."/>
            <person name="Schacherer J."/>
        </authorList>
    </citation>
    <scope>NUCLEOTIDE SEQUENCE [LARGE SCALE GENOMIC DNA]</scope>
</reference>
<name>A0A7D9CWG0_DEKBR</name>
<dbReference type="Proteomes" id="UP000478008">
    <property type="component" value="Unassembled WGS sequence"/>
</dbReference>
<dbReference type="PROSITE" id="PS00108">
    <property type="entry name" value="PROTEIN_KINASE_ST"/>
    <property type="match status" value="1"/>
</dbReference>
<keyword evidence="7 10" id="KW-0067">ATP-binding</keyword>
<evidence type="ECO:0000256" key="9">
    <source>
        <dbReference type="ARBA" id="ARBA00047454"/>
    </source>
</evidence>
<dbReference type="GO" id="GO:0005524">
    <property type="term" value="F:ATP binding"/>
    <property type="evidence" value="ECO:0007669"/>
    <property type="project" value="UniProtKB-UniRule"/>
</dbReference>
<feature type="binding site" evidence="10">
    <location>
        <position position="237"/>
    </location>
    <ligand>
        <name>ATP</name>
        <dbReference type="ChEBI" id="CHEBI:30616"/>
    </ligand>
</feature>
<evidence type="ECO:0000256" key="3">
    <source>
        <dbReference type="ARBA" id="ARBA00022527"/>
    </source>
</evidence>
<dbReference type="InterPro" id="IPR000719">
    <property type="entry name" value="Prot_kinase_dom"/>
</dbReference>
<feature type="domain" description="Protein kinase" evidence="11">
    <location>
        <begin position="208"/>
        <end position="462"/>
    </location>
</feature>
<evidence type="ECO:0000256" key="8">
    <source>
        <dbReference type="ARBA" id="ARBA00047292"/>
    </source>
</evidence>
<dbReference type="InterPro" id="IPR008271">
    <property type="entry name" value="Ser/Thr_kinase_AS"/>
</dbReference>
<dbReference type="PANTHER" id="PTHR24353:SF153">
    <property type="entry name" value="CAMP-DEPENDENT PROTEIN KINASE CATALYTIC SUBUNIT 1"/>
    <property type="match status" value="1"/>
</dbReference>
<evidence type="ECO:0000256" key="5">
    <source>
        <dbReference type="ARBA" id="ARBA00022741"/>
    </source>
</evidence>
<dbReference type="GO" id="GO:0010737">
    <property type="term" value="P:protein kinase A signaling"/>
    <property type="evidence" value="ECO:0007669"/>
    <property type="project" value="UniProtKB-ARBA"/>
</dbReference>
<keyword evidence="6" id="KW-0418">Kinase</keyword>